<gene>
    <name evidence="3" type="ORF">P879_02655</name>
</gene>
<dbReference type="EMBL" id="JTDF01001476">
    <property type="protein sequence ID" value="KAF8569961.1"/>
    <property type="molecule type" value="Genomic_DNA"/>
</dbReference>
<evidence type="ECO:0000256" key="2">
    <source>
        <dbReference type="SAM" id="SignalP"/>
    </source>
</evidence>
<dbReference type="AlphaFoldDB" id="A0A8T0DTI4"/>
<dbReference type="Proteomes" id="UP000699462">
    <property type="component" value="Unassembled WGS sequence"/>
</dbReference>
<proteinExistence type="predicted"/>
<evidence type="ECO:0000313" key="4">
    <source>
        <dbReference type="Proteomes" id="UP000699462"/>
    </source>
</evidence>
<evidence type="ECO:0000256" key="1">
    <source>
        <dbReference type="SAM" id="MobiDB-lite"/>
    </source>
</evidence>
<protein>
    <submittedName>
        <fullName evidence="3">Uncharacterized protein</fullName>
    </submittedName>
</protein>
<evidence type="ECO:0000313" key="3">
    <source>
        <dbReference type="EMBL" id="KAF8569961.1"/>
    </source>
</evidence>
<feature type="chain" id="PRO_5035876669" evidence="2">
    <location>
        <begin position="20"/>
        <end position="147"/>
    </location>
</feature>
<reference evidence="3 4" key="1">
    <citation type="submission" date="2019-07" db="EMBL/GenBank/DDBJ databases">
        <title>Annotation for the trematode Paragonimus westermani.</title>
        <authorList>
            <person name="Choi Y.-J."/>
        </authorList>
    </citation>
    <scope>NUCLEOTIDE SEQUENCE [LARGE SCALE GENOMIC DNA]</scope>
    <source>
        <strain evidence="3">180907_Pwestermani</strain>
    </source>
</reference>
<accession>A0A8T0DTI4</accession>
<sequence>MKLTVCLFILVWCVCSVQMRSFSYHPIYQNDGMPTVYKMPKRHSMQLKVFIECRRDCSNKCNHSLFAFLSHENECFTCLLECMSAFTQQAEKVGIQLNQGKRGRGSNDGEKLSDSLYAPSQHARRRRLRHNVYGPEQTKTNDSELRA</sequence>
<feature type="region of interest" description="Disordered" evidence="1">
    <location>
        <begin position="97"/>
        <end position="147"/>
    </location>
</feature>
<comment type="caution">
    <text evidence="3">The sequence shown here is derived from an EMBL/GenBank/DDBJ whole genome shotgun (WGS) entry which is preliminary data.</text>
</comment>
<dbReference type="OrthoDB" id="6224984at2759"/>
<keyword evidence="4" id="KW-1185">Reference proteome</keyword>
<name>A0A8T0DTI4_9TREM</name>
<organism evidence="3 4">
    <name type="scientific">Paragonimus westermani</name>
    <dbReference type="NCBI Taxonomy" id="34504"/>
    <lineage>
        <taxon>Eukaryota</taxon>
        <taxon>Metazoa</taxon>
        <taxon>Spiralia</taxon>
        <taxon>Lophotrochozoa</taxon>
        <taxon>Platyhelminthes</taxon>
        <taxon>Trematoda</taxon>
        <taxon>Digenea</taxon>
        <taxon>Plagiorchiida</taxon>
        <taxon>Troglotremata</taxon>
        <taxon>Troglotrematidae</taxon>
        <taxon>Paragonimus</taxon>
    </lineage>
</organism>
<feature type="signal peptide" evidence="2">
    <location>
        <begin position="1"/>
        <end position="19"/>
    </location>
</feature>
<keyword evidence="2" id="KW-0732">Signal</keyword>